<dbReference type="AlphaFoldDB" id="A0A1H0FPK1"/>
<dbReference type="PIRSF" id="PIRSF038991">
    <property type="entry name" value="Protein_AbrB"/>
    <property type="match status" value="1"/>
</dbReference>
<dbReference type="PANTHER" id="PTHR38457:SF1">
    <property type="entry name" value="REGULATOR ABRB-RELATED"/>
    <property type="match status" value="1"/>
</dbReference>
<evidence type="ECO:0000313" key="3">
    <source>
        <dbReference type="Proteomes" id="UP000198793"/>
    </source>
</evidence>
<feature type="transmembrane region" description="Helical" evidence="1">
    <location>
        <begin position="231"/>
        <end position="248"/>
    </location>
</feature>
<feature type="transmembrane region" description="Helical" evidence="1">
    <location>
        <begin position="28"/>
        <end position="49"/>
    </location>
</feature>
<feature type="transmembrane region" description="Helical" evidence="1">
    <location>
        <begin position="140"/>
        <end position="162"/>
    </location>
</feature>
<evidence type="ECO:0000256" key="1">
    <source>
        <dbReference type="SAM" id="Phobius"/>
    </source>
</evidence>
<feature type="transmembrane region" description="Helical" evidence="1">
    <location>
        <begin position="260"/>
        <end position="282"/>
    </location>
</feature>
<evidence type="ECO:0000313" key="2">
    <source>
        <dbReference type="EMBL" id="SDN96575.1"/>
    </source>
</evidence>
<feature type="transmembrane region" description="Helical" evidence="1">
    <location>
        <begin position="174"/>
        <end position="196"/>
    </location>
</feature>
<dbReference type="STRING" id="1166073.SAMN05192530_102616"/>
<reference evidence="2 3" key="1">
    <citation type="submission" date="2016-10" db="EMBL/GenBank/DDBJ databases">
        <authorList>
            <person name="de Groot N.N."/>
        </authorList>
    </citation>
    <scope>NUCLEOTIDE SEQUENCE [LARGE SCALE GENOMIC DNA]</scope>
    <source>
        <strain evidence="3">L7-484,KACC 16230,DSM 25025</strain>
    </source>
</reference>
<keyword evidence="1" id="KW-1133">Transmembrane helix</keyword>
<keyword evidence="3" id="KW-1185">Reference proteome</keyword>
<dbReference type="Proteomes" id="UP000198793">
    <property type="component" value="Unassembled WGS sequence"/>
</dbReference>
<feature type="transmembrane region" description="Helical" evidence="1">
    <location>
        <begin position="203"/>
        <end position="225"/>
    </location>
</feature>
<gene>
    <name evidence="2" type="ORF">SAMN05192530_102616</name>
</gene>
<dbReference type="PANTHER" id="PTHR38457">
    <property type="entry name" value="REGULATOR ABRB-RELATED"/>
    <property type="match status" value="1"/>
</dbReference>
<dbReference type="GO" id="GO:0016020">
    <property type="term" value="C:membrane"/>
    <property type="evidence" value="ECO:0007669"/>
    <property type="project" value="InterPro"/>
</dbReference>
<name>A0A1H0FPK1_9HYPH</name>
<dbReference type="NCBIfam" id="TIGR03082">
    <property type="entry name" value="Gneg_AbrB_dup"/>
    <property type="match status" value="1"/>
</dbReference>
<organism evidence="2 3">
    <name type="scientific">Aureimonas jatrophae</name>
    <dbReference type="NCBI Taxonomy" id="1166073"/>
    <lineage>
        <taxon>Bacteria</taxon>
        <taxon>Pseudomonadati</taxon>
        <taxon>Pseudomonadota</taxon>
        <taxon>Alphaproteobacteria</taxon>
        <taxon>Hyphomicrobiales</taxon>
        <taxon>Aurantimonadaceae</taxon>
        <taxon>Aureimonas</taxon>
    </lineage>
</organism>
<evidence type="ECO:0008006" key="4">
    <source>
        <dbReference type="Google" id="ProtNLM"/>
    </source>
</evidence>
<dbReference type="InterPro" id="IPR017516">
    <property type="entry name" value="AbrB_dup"/>
</dbReference>
<dbReference type="InterPro" id="IPR007820">
    <property type="entry name" value="AbrB_fam"/>
</dbReference>
<keyword evidence="1" id="KW-0812">Transmembrane</keyword>
<sequence>MLRTVALAVVTGAAAALAALLFRALGLPLALILGGMAGGALIANLWAVMPGGRLVRRAGQMAVGLSIGALLDPSVLDVLLRMAPTMILVAVLANLAGALIARPAARLAGVDRTSALLCCLPAGLAEMATLAREIAADEQAVTLVHTLRVAIVITLIPLWLALTGHPAHGTAPAHPFVAADLTALLPLLGASLAIAWAATRLGVINAFVLTPMLLVLAVAATGLRIPPVPDIVLAPAEVAIGATLGLRLRLDRLGRLPRIALGGLVSGTVLFLVSFFLFVPLVGWGTGLDPLSSVLSAAPGGLGEMVASAGALGILAAPIACFQLSRTVITNLCVAPLVRWHVTRERQRAA</sequence>
<accession>A0A1H0FPK1</accession>
<dbReference type="RefSeq" id="WP_090671191.1">
    <property type="nucleotide sequence ID" value="NZ_FNIT01000002.1"/>
</dbReference>
<dbReference type="GO" id="GO:0010468">
    <property type="term" value="P:regulation of gene expression"/>
    <property type="evidence" value="ECO:0007669"/>
    <property type="project" value="InterPro"/>
</dbReference>
<keyword evidence="1" id="KW-0472">Membrane</keyword>
<feature type="transmembrane region" description="Helical" evidence="1">
    <location>
        <begin position="86"/>
        <end position="105"/>
    </location>
</feature>
<proteinExistence type="predicted"/>
<dbReference type="Pfam" id="PF05145">
    <property type="entry name" value="AbrB"/>
    <property type="match status" value="1"/>
</dbReference>
<protein>
    <recommendedName>
        <fullName evidence="4">Ammonia monooxygenase</fullName>
    </recommendedName>
</protein>
<feature type="transmembrane region" description="Helical" evidence="1">
    <location>
        <begin position="302"/>
        <end position="322"/>
    </location>
</feature>
<dbReference type="EMBL" id="FNIT01000002">
    <property type="protein sequence ID" value="SDN96575.1"/>
    <property type="molecule type" value="Genomic_DNA"/>
</dbReference>